<evidence type="ECO:0000256" key="4">
    <source>
        <dbReference type="RuleBase" id="RU003690"/>
    </source>
</evidence>
<keyword evidence="2 5" id="KW-0378">Hydrolase</keyword>
<dbReference type="SUPFAM" id="SSF51445">
    <property type="entry name" value="(Trans)glycosidases"/>
    <property type="match status" value="1"/>
</dbReference>
<protein>
    <submittedName>
        <fullName evidence="5">Aryl-phospho-beta-D-glucosidase BglH</fullName>
        <ecNumber evidence="5">3.2.1.86</ecNumber>
    </submittedName>
</protein>
<proteinExistence type="inferred from homology"/>
<dbReference type="OrthoDB" id="2339329at2"/>
<dbReference type="AlphaFoldDB" id="A0A1S8TX29"/>
<evidence type="ECO:0000256" key="3">
    <source>
        <dbReference type="ARBA" id="ARBA00023295"/>
    </source>
</evidence>
<dbReference type="RefSeq" id="WP_077845707.1">
    <property type="nucleotide sequence ID" value="NZ_LZZM01000022.1"/>
</dbReference>
<sequence length="479" mass="56029">MFSKNFLWGGASAACQLEGGFDQGGRGLATTDMINFIPKELRGESILEVTADEIKYRKEHPEEFNFPKRRGIDFYNHYKEDIKLFAEMGFKVFRMSISWPRIYPNGIDERPNEEGLKFYDDVFDELHKYGIEPLVTLLHYDIPLYLTEHYNGFESRVTVECFKKYAKTVFTRYQNKVKYWLTFNEINMVLMSPYCCCGALIEKTTKNELSFKYQCTHNQFVASALAVKEAHAINKDLQVGCMVCRLEKYPYSSNPLDVYQSMFEDHLNYFYIDVQVKGEYPYYMDRYFKENNICIDIEPGDLELIKEGCVDFISISYYMTYVCKYNPDTKDAGNLIAQIKNPYLENSEWGWPMDPMGFRITLNNLYDRYHKPIFIAENGLGAYDKINENGTVHDSYRIDYLKKHIEQLGEAIKDGVDVFGYASWGPIDIVSNSTSEMSKRYGYIYVDADDYGKGTFNRFKKDSFYWYKKVIASNGQDIE</sequence>
<dbReference type="PANTHER" id="PTHR10353">
    <property type="entry name" value="GLYCOSYL HYDROLASE"/>
    <property type="match status" value="1"/>
</dbReference>
<dbReference type="EC" id="3.2.1.86" evidence="5"/>
<dbReference type="GO" id="GO:0008706">
    <property type="term" value="F:6-phospho-beta-glucosidase activity"/>
    <property type="evidence" value="ECO:0007669"/>
    <property type="project" value="UniProtKB-EC"/>
</dbReference>
<comment type="similarity">
    <text evidence="1 4">Belongs to the glycosyl hydrolase 1 family.</text>
</comment>
<dbReference type="InterPro" id="IPR017853">
    <property type="entry name" value="GH"/>
</dbReference>
<comment type="caution">
    <text evidence="5">The sequence shown here is derived from an EMBL/GenBank/DDBJ whole genome shotgun (WGS) entry which is preliminary data.</text>
</comment>
<dbReference type="FunFam" id="3.20.20.80:FF:000004">
    <property type="entry name" value="Beta-glucosidase 6-phospho-beta-glucosidase"/>
    <property type="match status" value="1"/>
</dbReference>
<keyword evidence="3 5" id="KW-0326">Glycosidase</keyword>
<dbReference type="PANTHER" id="PTHR10353:SF122">
    <property type="entry name" value="6-PHOSPHO-BETA-GLUCOSIDASE ASCB-RELATED"/>
    <property type="match status" value="1"/>
</dbReference>
<dbReference type="EMBL" id="LZZM01000022">
    <property type="protein sequence ID" value="OOM82264.1"/>
    <property type="molecule type" value="Genomic_DNA"/>
</dbReference>
<gene>
    <name evidence="5" type="primary">bglH_1</name>
    <name evidence="5" type="ORF">CLPUN_04030</name>
</gene>
<keyword evidence="6" id="KW-1185">Reference proteome</keyword>
<evidence type="ECO:0000256" key="1">
    <source>
        <dbReference type="ARBA" id="ARBA00010838"/>
    </source>
</evidence>
<dbReference type="GO" id="GO:0005829">
    <property type="term" value="C:cytosol"/>
    <property type="evidence" value="ECO:0007669"/>
    <property type="project" value="TreeGrafter"/>
</dbReference>
<reference evidence="5 6" key="1">
    <citation type="submission" date="2016-05" db="EMBL/GenBank/DDBJ databases">
        <title>Microbial solvent formation.</title>
        <authorList>
            <person name="Poehlein A."/>
            <person name="Montoya Solano J.D."/>
            <person name="Flitsch S."/>
            <person name="Krabben P."/>
            <person name="Duerre P."/>
            <person name="Daniel R."/>
        </authorList>
    </citation>
    <scope>NUCLEOTIDE SEQUENCE [LARGE SCALE GENOMIC DNA]</scope>
    <source>
        <strain evidence="5 6">DSM 2619</strain>
    </source>
</reference>
<organism evidence="5 6">
    <name type="scientific">Clostridium puniceum</name>
    <dbReference type="NCBI Taxonomy" id="29367"/>
    <lineage>
        <taxon>Bacteria</taxon>
        <taxon>Bacillati</taxon>
        <taxon>Bacillota</taxon>
        <taxon>Clostridia</taxon>
        <taxon>Eubacteriales</taxon>
        <taxon>Clostridiaceae</taxon>
        <taxon>Clostridium</taxon>
    </lineage>
</organism>
<dbReference type="GO" id="GO:0016052">
    <property type="term" value="P:carbohydrate catabolic process"/>
    <property type="evidence" value="ECO:0007669"/>
    <property type="project" value="TreeGrafter"/>
</dbReference>
<dbReference type="PROSITE" id="PS51257">
    <property type="entry name" value="PROKAR_LIPOPROTEIN"/>
    <property type="match status" value="1"/>
</dbReference>
<dbReference type="InterPro" id="IPR001360">
    <property type="entry name" value="Glyco_hydro_1"/>
</dbReference>
<dbReference type="STRING" id="29367.CLPUN_04030"/>
<dbReference type="PRINTS" id="PR00131">
    <property type="entry name" value="GLHYDRLASE1"/>
</dbReference>
<dbReference type="Pfam" id="PF00232">
    <property type="entry name" value="Glyco_hydro_1"/>
    <property type="match status" value="1"/>
</dbReference>
<evidence type="ECO:0000313" key="6">
    <source>
        <dbReference type="Proteomes" id="UP000190890"/>
    </source>
</evidence>
<evidence type="ECO:0000313" key="5">
    <source>
        <dbReference type="EMBL" id="OOM82264.1"/>
    </source>
</evidence>
<accession>A0A1S8TX29</accession>
<evidence type="ECO:0000256" key="2">
    <source>
        <dbReference type="ARBA" id="ARBA00022801"/>
    </source>
</evidence>
<dbReference type="Proteomes" id="UP000190890">
    <property type="component" value="Unassembled WGS sequence"/>
</dbReference>
<name>A0A1S8TX29_9CLOT</name>
<dbReference type="Gene3D" id="3.20.20.80">
    <property type="entry name" value="Glycosidases"/>
    <property type="match status" value="1"/>
</dbReference>